<dbReference type="Gene3D" id="3.40.50.2300">
    <property type="match status" value="1"/>
</dbReference>
<dbReference type="RefSeq" id="WP_200194656.1">
    <property type="nucleotide sequence ID" value="NZ_JAENHM010000049.1"/>
</dbReference>
<dbReference type="InterPro" id="IPR001789">
    <property type="entry name" value="Sig_transdc_resp-reg_receiver"/>
</dbReference>
<dbReference type="Pfam" id="PF00072">
    <property type="entry name" value="Response_reg"/>
    <property type="match status" value="1"/>
</dbReference>
<evidence type="ECO:0000256" key="2">
    <source>
        <dbReference type="PROSITE-ProRule" id="PRU00169"/>
    </source>
</evidence>
<evidence type="ECO:0000256" key="1">
    <source>
        <dbReference type="ARBA" id="ARBA00022553"/>
    </source>
</evidence>
<proteinExistence type="predicted"/>
<evidence type="ECO:0000313" key="4">
    <source>
        <dbReference type="EMBL" id="MBK1839000.1"/>
    </source>
</evidence>
<dbReference type="SUPFAM" id="SSF52172">
    <property type="entry name" value="CheY-like"/>
    <property type="match status" value="1"/>
</dbReference>
<name>A0ABS1F6C8_9PROT</name>
<feature type="domain" description="Response regulatory" evidence="3">
    <location>
        <begin position="6"/>
        <end position="117"/>
    </location>
</feature>
<evidence type="ECO:0000259" key="3">
    <source>
        <dbReference type="PROSITE" id="PS50110"/>
    </source>
</evidence>
<protein>
    <submittedName>
        <fullName evidence="4">Response regulator</fullName>
    </submittedName>
</protein>
<keyword evidence="5" id="KW-1185">Reference proteome</keyword>
<organism evidence="4 5">
    <name type="scientific">Azospirillum endophyticum</name>
    <dbReference type="NCBI Taxonomy" id="2800326"/>
    <lineage>
        <taxon>Bacteria</taxon>
        <taxon>Pseudomonadati</taxon>
        <taxon>Pseudomonadota</taxon>
        <taxon>Alphaproteobacteria</taxon>
        <taxon>Rhodospirillales</taxon>
        <taxon>Azospirillaceae</taxon>
        <taxon>Azospirillum</taxon>
    </lineage>
</organism>
<dbReference type="EMBL" id="JAENHM010000049">
    <property type="protein sequence ID" value="MBK1839000.1"/>
    <property type="molecule type" value="Genomic_DNA"/>
</dbReference>
<accession>A0ABS1F6C8</accession>
<keyword evidence="1 2" id="KW-0597">Phosphoprotein</keyword>
<dbReference type="SMART" id="SM00448">
    <property type="entry name" value="REC"/>
    <property type="match status" value="1"/>
</dbReference>
<dbReference type="InterPro" id="IPR050595">
    <property type="entry name" value="Bact_response_regulator"/>
</dbReference>
<dbReference type="PANTHER" id="PTHR44591:SF3">
    <property type="entry name" value="RESPONSE REGULATORY DOMAIN-CONTAINING PROTEIN"/>
    <property type="match status" value="1"/>
</dbReference>
<gene>
    <name evidence="4" type="ORF">JHL17_16420</name>
</gene>
<evidence type="ECO:0000313" key="5">
    <source>
        <dbReference type="Proteomes" id="UP000652760"/>
    </source>
</evidence>
<reference evidence="5" key="1">
    <citation type="submission" date="2021-01" db="EMBL/GenBank/DDBJ databases">
        <title>Genome public.</title>
        <authorList>
            <person name="Liu C."/>
            <person name="Sun Q."/>
        </authorList>
    </citation>
    <scope>NUCLEOTIDE SEQUENCE [LARGE SCALE GENOMIC DNA]</scope>
    <source>
        <strain evidence="5">YIM B02556</strain>
    </source>
</reference>
<dbReference type="CDD" id="cd00156">
    <property type="entry name" value="REC"/>
    <property type="match status" value="1"/>
</dbReference>
<dbReference type="InterPro" id="IPR011006">
    <property type="entry name" value="CheY-like_superfamily"/>
</dbReference>
<dbReference type="Proteomes" id="UP000652760">
    <property type="component" value="Unassembled WGS sequence"/>
</dbReference>
<feature type="modified residue" description="4-aspartylphosphate" evidence="2">
    <location>
        <position position="55"/>
    </location>
</feature>
<dbReference type="PROSITE" id="PS50110">
    <property type="entry name" value="RESPONSE_REGULATORY"/>
    <property type="match status" value="1"/>
</dbReference>
<sequence>MSGSFHVLLAEDEDLVAMVVAEILEAEGFRVTVTHNGLEAIEADAADPADILLTDMRMPVMGGEALIRMIRQRRPDLPIVVMTGYSEHLPAEEPGRLTVLRKPYAVSALAPTIKALLARRTVPAP</sequence>
<comment type="caution">
    <text evidence="4">The sequence shown here is derived from an EMBL/GenBank/DDBJ whole genome shotgun (WGS) entry which is preliminary data.</text>
</comment>
<dbReference type="PANTHER" id="PTHR44591">
    <property type="entry name" value="STRESS RESPONSE REGULATOR PROTEIN 1"/>
    <property type="match status" value="1"/>
</dbReference>